<dbReference type="PANTHER" id="PTHR35368:SF1">
    <property type="entry name" value="HYDROPEROXIDE REDUCTASE"/>
    <property type="match status" value="1"/>
</dbReference>
<dbReference type="InterPro" id="IPR015946">
    <property type="entry name" value="KH_dom-like_a/b"/>
</dbReference>
<evidence type="ECO:0000313" key="3">
    <source>
        <dbReference type="Proteomes" id="UP000755667"/>
    </source>
</evidence>
<dbReference type="OrthoDB" id="7836423at2"/>
<gene>
    <name evidence="1" type="ORF">JQX41_06715</name>
    <name evidence="2" type="ORF">JQX48_06720</name>
</gene>
<dbReference type="Pfam" id="PF02566">
    <property type="entry name" value="OsmC"/>
    <property type="match status" value="1"/>
</dbReference>
<proteinExistence type="predicted"/>
<protein>
    <submittedName>
        <fullName evidence="1">OsmC family protein</fullName>
    </submittedName>
</protein>
<keyword evidence="4" id="KW-1185">Reference proteome</keyword>
<dbReference type="Proteomes" id="UP000755667">
    <property type="component" value="Unassembled WGS sequence"/>
</dbReference>
<dbReference type="AlphaFoldDB" id="A0A9Q2S143"/>
<dbReference type="RefSeq" id="WP_085630196.1">
    <property type="nucleotide sequence ID" value="NZ_JAFBWU010000003.1"/>
</dbReference>
<evidence type="ECO:0000313" key="2">
    <source>
        <dbReference type="EMBL" id="MBM2416652.1"/>
    </source>
</evidence>
<reference evidence="1 4" key="1">
    <citation type="submission" date="2021-01" db="EMBL/GenBank/DDBJ databases">
        <title>Diatom-associated Roseobacters Show Island Model of Population Structure.</title>
        <authorList>
            <person name="Qu L."/>
            <person name="Feng X."/>
            <person name="Chen Y."/>
            <person name="Li L."/>
            <person name="Wang X."/>
            <person name="Hu Z."/>
            <person name="Wang H."/>
            <person name="Luo H."/>
        </authorList>
    </citation>
    <scope>NUCLEOTIDE SEQUENCE</scope>
    <source>
        <strain evidence="2 4">CC28-63</strain>
        <strain evidence="1">CC28-69</strain>
    </source>
</reference>
<dbReference type="InterPro" id="IPR036102">
    <property type="entry name" value="OsmC/Ohrsf"/>
</dbReference>
<accession>A0A9Q2S143</accession>
<comment type="caution">
    <text evidence="1">The sequence shown here is derived from an EMBL/GenBank/DDBJ whole genome shotgun (WGS) entry which is preliminary data.</text>
</comment>
<dbReference type="GeneID" id="62641520"/>
<dbReference type="InterPro" id="IPR003718">
    <property type="entry name" value="OsmC/Ohr_fam"/>
</dbReference>
<name>A0A9Q2S143_9RHOB</name>
<dbReference type="InterPro" id="IPR052924">
    <property type="entry name" value="OsmC/Ohr_hydroprdx_reductase"/>
</dbReference>
<dbReference type="EMBL" id="JAFBXF010000003">
    <property type="protein sequence ID" value="MBM2416652.1"/>
    <property type="molecule type" value="Genomic_DNA"/>
</dbReference>
<organism evidence="1 3">
    <name type="scientific">Marivita cryptomonadis</name>
    <dbReference type="NCBI Taxonomy" id="505252"/>
    <lineage>
        <taxon>Bacteria</taxon>
        <taxon>Pseudomonadati</taxon>
        <taxon>Pseudomonadota</taxon>
        <taxon>Alphaproteobacteria</taxon>
        <taxon>Rhodobacterales</taxon>
        <taxon>Roseobacteraceae</taxon>
        <taxon>Marivita</taxon>
    </lineage>
</organism>
<evidence type="ECO:0000313" key="4">
    <source>
        <dbReference type="Proteomes" id="UP000809440"/>
    </source>
</evidence>
<evidence type="ECO:0000313" key="1">
    <source>
        <dbReference type="EMBL" id="MBM2411984.1"/>
    </source>
</evidence>
<dbReference type="EMBL" id="JAFBXE010000003">
    <property type="protein sequence ID" value="MBM2411984.1"/>
    <property type="molecule type" value="Genomic_DNA"/>
</dbReference>
<dbReference type="Gene3D" id="3.30.300.20">
    <property type="match status" value="1"/>
</dbReference>
<dbReference type="SUPFAM" id="SSF82784">
    <property type="entry name" value="OsmC-like"/>
    <property type="match status" value="1"/>
</dbReference>
<dbReference type="NCBIfam" id="NF041052">
    <property type="entry name" value="OsmC_like_Se"/>
    <property type="match status" value="1"/>
</dbReference>
<dbReference type="Proteomes" id="UP000809440">
    <property type="component" value="Unassembled WGS sequence"/>
</dbReference>
<sequence>MSQPLFNVHFTAEGVCVGKLRNEVTLSAVQPFQVTRMLATDEGKFQGGDDTAPTPLEFFLTGLVGCLMTQIRVFAKRLKVDLEDVKVDCRAKWEALPDTVGPYQGRPVGFEIDVDVTSSSDPEKVAELVSAARRGCFVEQTLSQANEIVHSLSVNGNAHASVA</sequence>
<dbReference type="PANTHER" id="PTHR35368">
    <property type="entry name" value="HYDROPEROXIDE REDUCTASE"/>
    <property type="match status" value="1"/>
</dbReference>